<evidence type="ECO:0000256" key="8">
    <source>
        <dbReference type="ARBA" id="ARBA00022692"/>
    </source>
</evidence>
<dbReference type="InterPro" id="IPR003838">
    <property type="entry name" value="ABC3_permease_C"/>
</dbReference>
<dbReference type="PANTHER" id="PTHR47755">
    <property type="entry name" value="CELL DIVISION PROTEIN FTSX"/>
    <property type="match status" value="1"/>
</dbReference>
<dbReference type="RefSeq" id="WP_047887268.1">
    <property type="nucleotide sequence ID" value="NZ_CP071325.1"/>
</dbReference>
<dbReference type="Pfam" id="PF02687">
    <property type="entry name" value="FtsX"/>
    <property type="match status" value="1"/>
</dbReference>
<feature type="transmembrane region" description="Helical" evidence="13">
    <location>
        <begin position="233"/>
        <end position="254"/>
    </location>
</feature>
<dbReference type="EMBL" id="LDOU01000024">
    <property type="protein sequence ID" value="KLV05748.1"/>
    <property type="molecule type" value="Genomic_DNA"/>
</dbReference>
<feature type="transmembrane region" description="Helical" evidence="13">
    <location>
        <begin position="274"/>
        <end position="294"/>
    </location>
</feature>
<dbReference type="OrthoDB" id="9813411at2"/>
<dbReference type="Pfam" id="PF18075">
    <property type="entry name" value="FtsX_ECD"/>
    <property type="match status" value="1"/>
</dbReference>
<dbReference type="InterPro" id="IPR047590">
    <property type="entry name" value="FtsX_proteobact-type"/>
</dbReference>
<feature type="transmembrane region" description="Helical" evidence="13">
    <location>
        <begin position="31"/>
        <end position="51"/>
    </location>
</feature>
<evidence type="ECO:0000313" key="17">
    <source>
        <dbReference type="Proteomes" id="UP000035909"/>
    </source>
</evidence>
<keyword evidence="8 13" id="KW-0812">Transmembrane</keyword>
<comment type="subunit">
    <text evidence="3">Forms a membrane-associated complex with FtsE.</text>
</comment>
<evidence type="ECO:0000256" key="12">
    <source>
        <dbReference type="PIRNR" id="PIRNR003097"/>
    </source>
</evidence>
<dbReference type="GO" id="GO:0005886">
    <property type="term" value="C:plasma membrane"/>
    <property type="evidence" value="ECO:0007669"/>
    <property type="project" value="UniProtKB-SubCell"/>
</dbReference>
<comment type="subcellular location">
    <subcellularLocation>
        <location evidence="1">Cell inner membrane</location>
        <topology evidence="1">Multi-pass membrane protein</topology>
    </subcellularLocation>
</comment>
<dbReference type="InterPro" id="IPR040690">
    <property type="entry name" value="FtsX_ECD"/>
</dbReference>
<evidence type="ECO:0000256" key="10">
    <source>
        <dbReference type="ARBA" id="ARBA00023136"/>
    </source>
</evidence>
<evidence type="ECO:0000256" key="6">
    <source>
        <dbReference type="ARBA" id="ARBA00022519"/>
    </source>
</evidence>
<keyword evidence="5 12" id="KW-1003">Cell membrane</keyword>
<reference evidence="16 17" key="1">
    <citation type="submission" date="2015-05" db="EMBL/GenBank/DDBJ databases">
        <title>Photobacterium galathea sp. nov.</title>
        <authorList>
            <person name="Machado H."/>
            <person name="Gram L."/>
        </authorList>
    </citation>
    <scope>NUCLEOTIDE SEQUENCE [LARGE SCALE GENOMIC DNA]</scope>
    <source>
        <strain evidence="16 17">DSM 22954</strain>
    </source>
</reference>
<evidence type="ECO:0000256" key="1">
    <source>
        <dbReference type="ARBA" id="ARBA00004429"/>
    </source>
</evidence>
<evidence type="ECO:0000256" key="5">
    <source>
        <dbReference type="ARBA" id="ARBA00022475"/>
    </source>
</evidence>
<organism evidence="16 17">
    <name type="scientific">Photobacterium ganghwense</name>
    <dbReference type="NCBI Taxonomy" id="320778"/>
    <lineage>
        <taxon>Bacteria</taxon>
        <taxon>Pseudomonadati</taxon>
        <taxon>Pseudomonadota</taxon>
        <taxon>Gammaproteobacteria</taxon>
        <taxon>Vibrionales</taxon>
        <taxon>Vibrionaceae</taxon>
        <taxon>Photobacterium</taxon>
    </lineage>
</organism>
<evidence type="ECO:0000259" key="15">
    <source>
        <dbReference type="Pfam" id="PF18075"/>
    </source>
</evidence>
<dbReference type="PIRSF" id="PIRSF003097">
    <property type="entry name" value="FtsX"/>
    <property type="match status" value="1"/>
</dbReference>
<dbReference type="AlphaFoldDB" id="A0A0J1H1T5"/>
<dbReference type="PANTHER" id="PTHR47755:SF1">
    <property type="entry name" value="CELL DIVISION PROTEIN FTSX"/>
    <property type="match status" value="1"/>
</dbReference>
<comment type="caution">
    <text evidence="16">The sequence shown here is derived from an EMBL/GenBank/DDBJ whole genome shotgun (WGS) entry which is preliminary data.</text>
</comment>
<sequence>MARNTTGFFAVHKQQCKQALTDMMRRPLGNFLTLAVLAFALTLPTTFYLFAKNLVLVGQAWQNPTQLTLYLSPASKGTAAENLRDELAKWPEIASVDYISPQQGMEEFRQQAGFEQALSLLDDNPLPGVLVVEPGAQWQQPEQATQLASRLRSQAMIDEVRLDSDWLQRLVAIKQLVVTLAMVISGLMLMAVFLIVGNTLRLQVLNQRDEVQVMKLVGATDSFILRPFLYTGVWYGVIGGAVACLLTLVITLLLDSAVTSLAGLYDSRFRLVGLGWDESLILLMLAAFLGLLAARLSAARHLKEIEPV</sequence>
<proteinExistence type="inferred from homology"/>
<evidence type="ECO:0000256" key="11">
    <source>
        <dbReference type="ARBA" id="ARBA00023306"/>
    </source>
</evidence>
<keyword evidence="7 12" id="KW-0132">Cell division</keyword>
<evidence type="ECO:0000256" key="13">
    <source>
        <dbReference type="SAM" id="Phobius"/>
    </source>
</evidence>
<dbReference type="STRING" id="320778.ABT57_21275"/>
<evidence type="ECO:0000256" key="9">
    <source>
        <dbReference type="ARBA" id="ARBA00022989"/>
    </source>
</evidence>
<keyword evidence="9 13" id="KW-1133">Transmembrane helix</keyword>
<dbReference type="GO" id="GO:0051301">
    <property type="term" value="P:cell division"/>
    <property type="evidence" value="ECO:0007669"/>
    <property type="project" value="UniProtKB-KW"/>
</dbReference>
<accession>A0A0J1H1T5</accession>
<feature type="transmembrane region" description="Helical" evidence="13">
    <location>
        <begin position="176"/>
        <end position="196"/>
    </location>
</feature>
<evidence type="ECO:0000256" key="3">
    <source>
        <dbReference type="ARBA" id="ARBA00011160"/>
    </source>
</evidence>
<dbReference type="Gene3D" id="3.30.70.3040">
    <property type="match status" value="1"/>
</dbReference>
<evidence type="ECO:0000256" key="4">
    <source>
        <dbReference type="ARBA" id="ARBA00021907"/>
    </source>
</evidence>
<evidence type="ECO:0000256" key="7">
    <source>
        <dbReference type="ARBA" id="ARBA00022618"/>
    </source>
</evidence>
<keyword evidence="10 12" id="KW-0472">Membrane</keyword>
<dbReference type="GO" id="GO:0032153">
    <property type="term" value="C:cell division site"/>
    <property type="evidence" value="ECO:0007669"/>
    <property type="project" value="TreeGrafter"/>
</dbReference>
<comment type="similarity">
    <text evidence="2 12">Belongs to the ABC-4 integral membrane protein family. FtsX subfamily.</text>
</comment>
<keyword evidence="6 12" id="KW-0997">Cell inner membrane</keyword>
<name>A0A0J1H1T5_9GAMM</name>
<keyword evidence="17" id="KW-1185">Reference proteome</keyword>
<gene>
    <name evidence="16" type="ORF">ABT57_21275</name>
</gene>
<dbReference type="InterPro" id="IPR004513">
    <property type="entry name" value="FtsX"/>
</dbReference>
<comment type="function">
    <text evidence="12">Part of the ABC transporter FtsEX involved in cellular division.</text>
</comment>
<feature type="domain" description="FtsX extracellular" evidence="15">
    <location>
        <begin position="66"/>
        <end position="160"/>
    </location>
</feature>
<protein>
    <recommendedName>
        <fullName evidence="4 12">Cell division protein FtsX</fullName>
    </recommendedName>
</protein>
<feature type="domain" description="ABC3 transporter permease C-terminal" evidence="14">
    <location>
        <begin position="182"/>
        <end position="300"/>
    </location>
</feature>
<dbReference type="NCBIfam" id="TIGR00439">
    <property type="entry name" value="FtsX_Gneg"/>
    <property type="match status" value="1"/>
</dbReference>
<dbReference type="PATRIC" id="fig|320778.3.peg.4571"/>
<evidence type="ECO:0000256" key="2">
    <source>
        <dbReference type="ARBA" id="ARBA00007379"/>
    </source>
</evidence>
<evidence type="ECO:0000313" key="16">
    <source>
        <dbReference type="EMBL" id="KLV05748.1"/>
    </source>
</evidence>
<dbReference type="Proteomes" id="UP000035909">
    <property type="component" value="Unassembled WGS sequence"/>
</dbReference>
<keyword evidence="11 12" id="KW-0131">Cell cycle</keyword>
<evidence type="ECO:0000259" key="14">
    <source>
        <dbReference type="Pfam" id="PF02687"/>
    </source>
</evidence>